<dbReference type="EMBL" id="CM056818">
    <property type="protein sequence ID" value="KAJ8621584.1"/>
    <property type="molecule type" value="Genomic_DNA"/>
</dbReference>
<sequence>MEAGEGDGGLELSIELGEALEALDMCGELETMPERPECLVKDWAMEVCIRNSSKIVGLRDQYYYDLMSHHHFRSKKDIEYFLLTRMIRRYTPNSKKYATNKHSSFRSLNQDDSVLKQRSELRYDFKNHPTKGSWVLTNFSEGMWTSCKEGHRSLHGIHGWPQWKTSTVACMNFIREGDGGLDLSIVLGEGLEALDRCGESVTMLERPESLFKDWAKEVCIRSSSKIVGVRDQYYYDPMSHHHFRSKKDVEYFLFTGMIRRYTPKSKKPATHKRSELMFDFKNHPTKVSLVLTNFSEGMQTSYKEGRRSRHGIHGPQWKTSTVACMNFSTSRAACSHVSAATQQTQWPVPAPPPRPIRLVLDHLAELLKATRRSQHSPFDQPHVAVNTPASSGNSASSQLECRLPACLFPSLNLLKAADPS</sequence>
<comment type="caution">
    <text evidence="1">The sequence shown here is derived from an EMBL/GenBank/DDBJ whole genome shotgun (WGS) entry which is preliminary data.</text>
</comment>
<gene>
    <name evidence="1" type="ORF">MRB53_030113</name>
</gene>
<evidence type="ECO:0000313" key="1">
    <source>
        <dbReference type="EMBL" id="KAJ8621584.1"/>
    </source>
</evidence>
<accession>A0ACC2KKT3</accession>
<evidence type="ECO:0000313" key="2">
    <source>
        <dbReference type="Proteomes" id="UP001234297"/>
    </source>
</evidence>
<organism evidence="1 2">
    <name type="scientific">Persea americana</name>
    <name type="common">Avocado</name>
    <dbReference type="NCBI Taxonomy" id="3435"/>
    <lineage>
        <taxon>Eukaryota</taxon>
        <taxon>Viridiplantae</taxon>
        <taxon>Streptophyta</taxon>
        <taxon>Embryophyta</taxon>
        <taxon>Tracheophyta</taxon>
        <taxon>Spermatophyta</taxon>
        <taxon>Magnoliopsida</taxon>
        <taxon>Magnoliidae</taxon>
        <taxon>Laurales</taxon>
        <taxon>Lauraceae</taxon>
        <taxon>Persea</taxon>
    </lineage>
</organism>
<keyword evidence="2" id="KW-1185">Reference proteome</keyword>
<proteinExistence type="predicted"/>
<dbReference type="Proteomes" id="UP001234297">
    <property type="component" value="Chromosome 10"/>
</dbReference>
<reference evidence="1 2" key="1">
    <citation type="journal article" date="2022" name="Hortic Res">
        <title>A haplotype resolved chromosomal level avocado genome allows analysis of novel avocado genes.</title>
        <authorList>
            <person name="Nath O."/>
            <person name="Fletcher S.J."/>
            <person name="Hayward A."/>
            <person name="Shaw L.M."/>
            <person name="Masouleh A.K."/>
            <person name="Furtado A."/>
            <person name="Henry R.J."/>
            <person name="Mitter N."/>
        </authorList>
    </citation>
    <scope>NUCLEOTIDE SEQUENCE [LARGE SCALE GENOMIC DNA]</scope>
    <source>
        <strain evidence="2">cv. Hass</strain>
        <tissue evidence="1">Leaves</tissue>
    </source>
</reference>
<name>A0ACC2KKT3_PERAE</name>
<protein>
    <submittedName>
        <fullName evidence="1">Uncharacterized protein</fullName>
    </submittedName>
</protein>